<keyword evidence="4 5" id="KW-0472">Membrane</keyword>
<evidence type="ECO:0000256" key="2">
    <source>
        <dbReference type="ARBA" id="ARBA00022692"/>
    </source>
</evidence>
<feature type="transmembrane region" description="Helical" evidence="5">
    <location>
        <begin position="54"/>
        <end position="87"/>
    </location>
</feature>
<dbReference type="Pfam" id="PF13520">
    <property type="entry name" value="AA_permease_2"/>
    <property type="match status" value="1"/>
</dbReference>
<keyword evidence="3 5" id="KW-1133">Transmembrane helix</keyword>
<name>A0A1H3WEA2_9ACTO</name>
<dbReference type="InterPro" id="IPR002293">
    <property type="entry name" value="AA/rel_permease1"/>
</dbReference>
<feature type="transmembrane region" description="Helical" evidence="5">
    <location>
        <begin position="450"/>
        <end position="468"/>
    </location>
</feature>
<proteinExistence type="predicted"/>
<evidence type="ECO:0000313" key="6">
    <source>
        <dbReference type="EMBL" id="SDZ85469.1"/>
    </source>
</evidence>
<evidence type="ECO:0000313" key="7">
    <source>
        <dbReference type="Proteomes" id="UP000199288"/>
    </source>
</evidence>
<feature type="transmembrane region" description="Helical" evidence="5">
    <location>
        <begin position="264"/>
        <end position="285"/>
    </location>
</feature>
<feature type="transmembrane region" description="Helical" evidence="5">
    <location>
        <begin position="474"/>
        <end position="492"/>
    </location>
</feature>
<dbReference type="GO" id="GO:0016020">
    <property type="term" value="C:membrane"/>
    <property type="evidence" value="ECO:0007669"/>
    <property type="project" value="UniProtKB-SubCell"/>
</dbReference>
<dbReference type="OrthoDB" id="9759676at2"/>
<feature type="transmembrane region" description="Helical" evidence="5">
    <location>
        <begin position="146"/>
        <end position="166"/>
    </location>
</feature>
<comment type="subcellular location">
    <subcellularLocation>
        <location evidence="1">Membrane</location>
        <topology evidence="1">Multi-pass membrane protein</topology>
    </subcellularLocation>
</comment>
<evidence type="ECO:0000256" key="1">
    <source>
        <dbReference type="ARBA" id="ARBA00004141"/>
    </source>
</evidence>
<feature type="transmembrane region" description="Helical" evidence="5">
    <location>
        <begin position="178"/>
        <end position="199"/>
    </location>
</feature>
<dbReference type="PANTHER" id="PTHR47704">
    <property type="entry name" value="POTASSIUM TRANSPORTER KIMA"/>
    <property type="match status" value="1"/>
</dbReference>
<evidence type="ECO:0000256" key="3">
    <source>
        <dbReference type="ARBA" id="ARBA00022989"/>
    </source>
</evidence>
<protein>
    <submittedName>
        <fullName evidence="6">Amino acid/polyamine/organocation transporter, APC superfamily</fullName>
    </submittedName>
</protein>
<reference evidence="7" key="1">
    <citation type="submission" date="2016-10" db="EMBL/GenBank/DDBJ databases">
        <authorList>
            <person name="Varghese N."/>
            <person name="Submissions S."/>
        </authorList>
    </citation>
    <scope>NUCLEOTIDE SEQUENCE [LARGE SCALE GENOMIC DNA]</scope>
    <source>
        <strain evidence="7">KPR-1</strain>
    </source>
</reference>
<dbReference type="InterPro" id="IPR053153">
    <property type="entry name" value="APC_K+_Transporter"/>
</dbReference>
<sequence length="660" mass="70838">MKSVSAHPGAFKRFLLGKPVASDRLGHTLLPKRLALPVFASDALSSVAYAPDEIFLTLSIAGVAALTISPWVGLAVVIVMLVVVTAYRQNVHAYPSGGGDYEVATTNLGRNAGLTVASALLVDYVLTVAVSISSGAQYLITVLPGMYGYQVPIAVGAVVILALINLRGSRESGRALSAPVYLYMFAIGLLAVVGAFQYFTGSLQPAPSARFDLIAQSDLDAGLTGLAGGFLVLRAFSSGCAALTGVEAISNGVPVFRKPKSHNAAITLGLLGLIGSVMLMSVVLLGRATNLKFAYAPATQLLDNGAPVGPSYHQAPVIGQLAETIFAGAFPLFLLVTITTGFILVLAANTAFNGFPVLGSILGRDGFLPHQLHKRGDRLAFSNGILALAVAAIVLIVIFDAEVTRLIQLYIVGVFISFTTSQFGMYRHFTRELGLSTSASERRRIRRSRIIAAVGCALTGLVLVVALVTKFLHGAWITLVLIALVFFLMHRIRRHYDRVGRQLAVTDLSASRALPSRVHALILVSSLNRPALQAISYARATRPSTLSAVHVNVDPEASEQLRADWREAEIPIDLTILDSPYREISRPIVEYVRSIRKQSPRDLVVVFVPEFVVRTWPEHILHNQTALRLKSRLLFTPGVVMSSVPFQLADVQESGHGTDR</sequence>
<feature type="transmembrane region" description="Helical" evidence="5">
    <location>
        <begin position="379"/>
        <end position="401"/>
    </location>
</feature>
<feature type="transmembrane region" description="Helical" evidence="5">
    <location>
        <begin position="407"/>
        <end position="429"/>
    </location>
</feature>
<feature type="transmembrane region" description="Helical" evidence="5">
    <location>
        <begin position="120"/>
        <end position="140"/>
    </location>
</feature>
<feature type="transmembrane region" description="Helical" evidence="5">
    <location>
        <begin position="219"/>
        <end position="243"/>
    </location>
</feature>
<accession>A0A1H3WEA2</accession>
<dbReference type="GO" id="GO:0022857">
    <property type="term" value="F:transmembrane transporter activity"/>
    <property type="evidence" value="ECO:0007669"/>
    <property type="project" value="InterPro"/>
</dbReference>
<dbReference type="EMBL" id="FNQV01000002">
    <property type="protein sequence ID" value="SDZ85469.1"/>
    <property type="molecule type" value="Genomic_DNA"/>
</dbReference>
<keyword evidence="2 5" id="KW-0812">Transmembrane</keyword>
<feature type="transmembrane region" description="Helical" evidence="5">
    <location>
        <begin position="332"/>
        <end position="358"/>
    </location>
</feature>
<evidence type="ECO:0000256" key="4">
    <source>
        <dbReference type="ARBA" id="ARBA00023136"/>
    </source>
</evidence>
<dbReference type="PANTHER" id="PTHR47704:SF1">
    <property type="entry name" value="POTASSIUM TRANSPORTER KIMA"/>
    <property type="match status" value="1"/>
</dbReference>
<gene>
    <name evidence="6" type="ORF">SAMN02910418_00409</name>
</gene>
<dbReference type="Proteomes" id="UP000199288">
    <property type="component" value="Unassembled WGS sequence"/>
</dbReference>
<dbReference type="Gene3D" id="1.20.1740.10">
    <property type="entry name" value="Amino acid/polyamine transporter I"/>
    <property type="match status" value="1"/>
</dbReference>
<dbReference type="AlphaFoldDB" id="A0A1H3WEA2"/>
<evidence type="ECO:0000256" key="5">
    <source>
        <dbReference type="SAM" id="Phobius"/>
    </source>
</evidence>
<organism evidence="6 7">
    <name type="scientific">Bowdeniella nasicola</name>
    <dbReference type="NCBI Taxonomy" id="208480"/>
    <lineage>
        <taxon>Bacteria</taxon>
        <taxon>Bacillati</taxon>
        <taxon>Actinomycetota</taxon>
        <taxon>Actinomycetes</taxon>
        <taxon>Actinomycetales</taxon>
        <taxon>Actinomycetaceae</taxon>
        <taxon>Bowdeniella</taxon>
    </lineage>
</organism>
<keyword evidence="7" id="KW-1185">Reference proteome</keyword>